<gene>
    <name evidence="1" type="ORF">M9H77_06179</name>
</gene>
<dbReference type="EMBL" id="CM044702">
    <property type="protein sequence ID" value="KAI5675229.1"/>
    <property type="molecule type" value="Genomic_DNA"/>
</dbReference>
<reference evidence="2" key="1">
    <citation type="journal article" date="2023" name="Nat. Plants">
        <title>Single-cell RNA sequencing provides a high-resolution roadmap for understanding the multicellular compartmentation of specialized metabolism.</title>
        <authorList>
            <person name="Sun S."/>
            <person name="Shen X."/>
            <person name="Li Y."/>
            <person name="Li Y."/>
            <person name="Wang S."/>
            <person name="Li R."/>
            <person name="Zhang H."/>
            <person name="Shen G."/>
            <person name="Guo B."/>
            <person name="Wei J."/>
            <person name="Xu J."/>
            <person name="St-Pierre B."/>
            <person name="Chen S."/>
            <person name="Sun C."/>
        </authorList>
    </citation>
    <scope>NUCLEOTIDE SEQUENCE [LARGE SCALE GENOMIC DNA]</scope>
</reference>
<proteinExistence type="predicted"/>
<accession>A0ACC0BRF9</accession>
<name>A0ACC0BRF9_CATRO</name>
<organism evidence="1 2">
    <name type="scientific">Catharanthus roseus</name>
    <name type="common">Madagascar periwinkle</name>
    <name type="synonym">Vinca rosea</name>
    <dbReference type="NCBI Taxonomy" id="4058"/>
    <lineage>
        <taxon>Eukaryota</taxon>
        <taxon>Viridiplantae</taxon>
        <taxon>Streptophyta</taxon>
        <taxon>Embryophyta</taxon>
        <taxon>Tracheophyta</taxon>
        <taxon>Spermatophyta</taxon>
        <taxon>Magnoliopsida</taxon>
        <taxon>eudicotyledons</taxon>
        <taxon>Gunneridae</taxon>
        <taxon>Pentapetalae</taxon>
        <taxon>asterids</taxon>
        <taxon>lamiids</taxon>
        <taxon>Gentianales</taxon>
        <taxon>Apocynaceae</taxon>
        <taxon>Rauvolfioideae</taxon>
        <taxon>Vinceae</taxon>
        <taxon>Catharanthinae</taxon>
        <taxon>Catharanthus</taxon>
    </lineage>
</organism>
<keyword evidence="2" id="KW-1185">Reference proteome</keyword>
<sequence>MNLSAQAFSLLLQNCMKRKAIEPCKQVHALLLTSNVDKGSFSLGSKLTGVYASCGDLGSAKLVLKEIENPNVFAFNWLISALTFHGYHEEAIRYFSLFQESKRYSPNKYTFSILLKACLGLMDVNKGKEVHCVIYKMSYDVEVSVGNALIDMYGKCGKLYLACKVFDRMANRDVASWTSMICGYSNAGMTEKSTILFEKMSQEGLKPNHFTWNAMIAGSAKRGDCDAAFGLLSRMHAEGLVADLATWNAMISGFVQSQRISEAFKLFSDMLVSDIRPNQVTFTALLHACGMLVSMNIGRELHGLICRMGLYVNAFIASSLIDAYSKCGSVKSALNIFNMISCKNVASWNAMIGCYGKHGMVNLAIKLLERMLDEGVQANEVTLVSILSACGHGGLVEKGMEIFRFMTQCYGIEPNKEHYASVVDLLCRSGRMEEAYRMVQEMPFEVTESMVGAFFNGCKVHERRDLAEEMAKSMELKKPAGFVTLSNIYAAEGDWRHVDTVRKVMRNEGVLKLPGSSRL</sequence>
<comment type="caution">
    <text evidence="1">The sequence shown here is derived from an EMBL/GenBank/DDBJ whole genome shotgun (WGS) entry which is preliminary data.</text>
</comment>
<evidence type="ECO:0000313" key="1">
    <source>
        <dbReference type="EMBL" id="KAI5675229.1"/>
    </source>
</evidence>
<protein>
    <submittedName>
        <fullName evidence="1">Uncharacterized protein</fullName>
    </submittedName>
</protein>
<evidence type="ECO:0000313" key="2">
    <source>
        <dbReference type="Proteomes" id="UP001060085"/>
    </source>
</evidence>
<dbReference type="Proteomes" id="UP001060085">
    <property type="component" value="Linkage Group LG02"/>
</dbReference>